<evidence type="ECO:0000313" key="4">
    <source>
        <dbReference type="EMBL" id="KAA6406938.1"/>
    </source>
</evidence>
<dbReference type="PANTHER" id="PTHR16943">
    <property type="entry name" value="2-METHYLCITRATE DEHYDRATASE-RELATED"/>
    <property type="match status" value="1"/>
</dbReference>
<feature type="domain" description="MmgE/PrpD N-terminal" evidence="2">
    <location>
        <begin position="1"/>
        <end position="131"/>
    </location>
</feature>
<gene>
    <name evidence="4" type="ORF">FRX48_09236</name>
</gene>
<dbReference type="Gene3D" id="1.10.4100.10">
    <property type="entry name" value="2-methylcitrate dehydratase PrpD"/>
    <property type="match status" value="2"/>
</dbReference>
<dbReference type="InterPro" id="IPR042183">
    <property type="entry name" value="MmgE/PrpD_sf_1"/>
</dbReference>
<dbReference type="Proteomes" id="UP000324767">
    <property type="component" value="Unassembled WGS sequence"/>
</dbReference>
<evidence type="ECO:0000259" key="2">
    <source>
        <dbReference type="Pfam" id="PF03972"/>
    </source>
</evidence>
<dbReference type="GO" id="GO:0005739">
    <property type="term" value="C:mitochondrion"/>
    <property type="evidence" value="ECO:0007669"/>
    <property type="project" value="TreeGrafter"/>
</dbReference>
<feature type="domain" description="MmgE/PrpD C-terminal" evidence="3">
    <location>
        <begin position="141"/>
        <end position="276"/>
    </location>
</feature>
<dbReference type="InterPro" id="IPR005656">
    <property type="entry name" value="MmgE_PrpD"/>
</dbReference>
<organism evidence="4 5">
    <name type="scientific">Lasallia pustulata</name>
    <dbReference type="NCBI Taxonomy" id="136370"/>
    <lineage>
        <taxon>Eukaryota</taxon>
        <taxon>Fungi</taxon>
        <taxon>Dikarya</taxon>
        <taxon>Ascomycota</taxon>
        <taxon>Pezizomycotina</taxon>
        <taxon>Lecanoromycetes</taxon>
        <taxon>OSLEUM clade</taxon>
        <taxon>Umbilicariomycetidae</taxon>
        <taxon>Umbilicariales</taxon>
        <taxon>Umbilicariaceae</taxon>
        <taxon>Lasallia</taxon>
    </lineage>
</organism>
<accession>A0A5M8PDD3</accession>
<dbReference type="EMBL" id="VXIT01000021">
    <property type="protein sequence ID" value="KAA6406938.1"/>
    <property type="molecule type" value="Genomic_DNA"/>
</dbReference>
<dbReference type="Pfam" id="PF03972">
    <property type="entry name" value="MmgE_PrpD_N"/>
    <property type="match status" value="1"/>
</dbReference>
<dbReference type="InterPro" id="IPR045336">
    <property type="entry name" value="MmgE_PrpD_N"/>
</dbReference>
<dbReference type="OrthoDB" id="10055203at2759"/>
<protein>
    <submittedName>
        <fullName evidence="4">2-methylcitrate dehydratase</fullName>
    </submittedName>
</protein>
<reference evidence="4 5" key="1">
    <citation type="submission" date="2019-09" db="EMBL/GenBank/DDBJ databases">
        <title>The hologenome of the rock-dwelling lichen Lasallia pustulata.</title>
        <authorList>
            <person name="Greshake Tzovaras B."/>
            <person name="Segers F."/>
            <person name="Bicker A."/>
            <person name="Dal Grande F."/>
            <person name="Otte J."/>
            <person name="Hankeln T."/>
            <person name="Schmitt I."/>
            <person name="Ebersberger I."/>
        </authorList>
    </citation>
    <scope>NUCLEOTIDE SEQUENCE [LARGE SCALE GENOMIC DNA]</scope>
    <source>
        <strain evidence="4">A1-1</strain>
    </source>
</reference>
<comment type="similarity">
    <text evidence="1">Belongs to the PrpD family.</text>
</comment>
<evidence type="ECO:0000259" key="3">
    <source>
        <dbReference type="Pfam" id="PF19305"/>
    </source>
</evidence>
<comment type="caution">
    <text evidence="4">The sequence shown here is derived from an EMBL/GenBank/DDBJ whole genome shotgun (WGS) entry which is preliminary data.</text>
</comment>
<dbReference type="PANTHER" id="PTHR16943:SF15">
    <property type="entry name" value="DEHYDRATASE (PRPD), PUTATIVE-RELATED"/>
    <property type="match status" value="1"/>
</dbReference>
<evidence type="ECO:0000256" key="1">
    <source>
        <dbReference type="ARBA" id="ARBA00006174"/>
    </source>
</evidence>
<sequence>MIRYSDHNDALGGADASHSSDNLGAILAVSDWLCRSAASGRLVHHGPPRTIHTVLTAMIKAYEIQGCFQIQNAFHPYGMDHTIVVKLASTAVVSWLLAFSEEQTMAAISHVFMDGCPPRVYRGAPNTIPRKGLRALDLDPAGDFESIDVRRQAAAVRTISKAGELHKAADRDHCMQYIAVSLLKGEIMEVADYRTRANKRGESFMRGYLDLSKKSAASGITIVLKNGDVMDEVVVEYPVGHVENDNTLATVKAKFRRNMGLRFEEQEVEGILAVAENEDRAVFKFVDLLVRKGERENKL</sequence>
<evidence type="ECO:0000313" key="5">
    <source>
        <dbReference type="Proteomes" id="UP000324767"/>
    </source>
</evidence>
<dbReference type="InterPro" id="IPR045337">
    <property type="entry name" value="MmgE_PrpD_C"/>
</dbReference>
<dbReference type="InterPro" id="IPR042188">
    <property type="entry name" value="MmgE/PrpD_sf_2"/>
</dbReference>
<dbReference type="SUPFAM" id="SSF103378">
    <property type="entry name" value="2-methylcitrate dehydratase PrpD"/>
    <property type="match status" value="1"/>
</dbReference>
<dbReference type="InterPro" id="IPR036148">
    <property type="entry name" value="MmgE/PrpD_sf"/>
</dbReference>
<dbReference type="Gene3D" id="3.30.1330.120">
    <property type="entry name" value="2-methylcitrate dehydratase PrpD"/>
    <property type="match status" value="1"/>
</dbReference>
<dbReference type="AlphaFoldDB" id="A0A5M8PDD3"/>
<proteinExistence type="inferred from homology"/>
<name>A0A5M8PDD3_9LECA</name>
<dbReference type="Pfam" id="PF19305">
    <property type="entry name" value="MmgE_PrpD_C"/>
    <property type="match status" value="1"/>
</dbReference>
<dbReference type="GO" id="GO:0016829">
    <property type="term" value="F:lyase activity"/>
    <property type="evidence" value="ECO:0007669"/>
    <property type="project" value="InterPro"/>
</dbReference>